<sequence>MSRQLLLEIIPAPDPTLDNTLVGQNGAAIDAARALQPGRALYLWGPPGAGRSHLLRAMAGGRPSVLVNSETNSADILSMATSSALAQEIKLVAVDDIQLMDDAQLAGVFALYNHWRESATTSSAFALAVTGDRAPMMMSLREDLRTRLGWDLVFRLEPLSDADKYAALKTHARQLGLPLSDDVLDWMLTHYSRDIRQLFALVDAIDRYSLSKHRAVTVPLMRTMLSDREFLQS</sequence>
<dbReference type="Pfam" id="PF22688">
    <property type="entry name" value="Hda_lid"/>
    <property type="match status" value="1"/>
</dbReference>
<comment type="caution">
    <text evidence="2">The sequence shown here is derived from an EMBL/GenBank/DDBJ whole genome shotgun (WGS) entry which is preliminary data.</text>
</comment>
<dbReference type="RefSeq" id="WP_163655382.1">
    <property type="nucleotide sequence ID" value="NZ_JAAGRN010000007.1"/>
</dbReference>
<dbReference type="Gene3D" id="1.10.8.60">
    <property type="match status" value="1"/>
</dbReference>
<dbReference type="PANTHER" id="PTHR30050:SF5">
    <property type="entry name" value="DNAA REGULATORY INACTIVATOR HDA"/>
    <property type="match status" value="1"/>
</dbReference>
<proteinExistence type="predicted"/>
<dbReference type="Gene3D" id="3.40.50.300">
    <property type="entry name" value="P-loop containing nucleotide triphosphate hydrolases"/>
    <property type="match status" value="1"/>
</dbReference>
<dbReference type="NCBIfam" id="TIGR03420">
    <property type="entry name" value="DnaA_homol_Hda"/>
    <property type="match status" value="1"/>
</dbReference>
<dbReference type="GO" id="GO:0032297">
    <property type="term" value="P:negative regulation of DNA-templated DNA replication initiation"/>
    <property type="evidence" value="ECO:0007669"/>
    <property type="project" value="InterPro"/>
</dbReference>
<dbReference type="NCBIfam" id="NF006485">
    <property type="entry name" value="PRK08903.1-5"/>
    <property type="match status" value="1"/>
</dbReference>
<dbReference type="InterPro" id="IPR055199">
    <property type="entry name" value="Hda_lid"/>
</dbReference>
<evidence type="ECO:0000259" key="1">
    <source>
        <dbReference type="Pfam" id="PF22688"/>
    </source>
</evidence>
<accession>A0A6B2R0G8</accession>
<dbReference type="GO" id="GO:0003688">
    <property type="term" value="F:DNA replication origin binding"/>
    <property type="evidence" value="ECO:0007669"/>
    <property type="project" value="TreeGrafter"/>
</dbReference>
<protein>
    <submittedName>
        <fullName evidence="2">DnaA regulatory inactivator Hda</fullName>
    </submittedName>
</protein>
<name>A0A6B2R0G8_9BURK</name>
<dbReference type="EMBL" id="JAAGRN010000007">
    <property type="protein sequence ID" value="NDY83811.1"/>
    <property type="molecule type" value="Genomic_DNA"/>
</dbReference>
<gene>
    <name evidence="2" type="ORF">G3I67_11250</name>
</gene>
<dbReference type="InterPro" id="IPR027417">
    <property type="entry name" value="P-loop_NTPase"/>
</dbReference>
<reference evidence="2" key="1">
    <citation type="submission" date="2020-02" db="EMBL/GenBank/DDBJ databases">
        <authorList>
            <person name="Chen W.-M."/>
        </authorList>
    </citation>
    <scope>NUCLEOTIDE SEQUENCE</scope>
    <source>
        <strain evidence="2">NBD-18</strain>
    </source>
</reference>
<dbReference type="GO" id="GO:0006270">
    <property type="term" value="P:DNA replication initiation"/>
    <property type="evidence" value="ECO:0007669"/>
    <property type="project" value="TreeGrafter"/>
</dbReference>
<organism evidence="2">
    <name type="scientific">Sheuella amnicola</name>
    <dbReference type="NCBI Taxonomy" id="2707330"/>
    <lineage>
        <taxon>Bacteria</taxon>
        <taxon>Pseudomonadati</taxon>
        <taxon>Pseudomonadota</taxon>
        <taxon>Betaproteobacteria</taxon>
        <taxon>Burkholderiales</taxon>
        <taxon>Alcaligenaceae</taxon>
        <taxon>Sheuella</taxon>
    </lineage>
</organism>
<dbReference type="GO" id="GO:0005886">
    <property type="term" value="C:plasma membrane"/>
    <property type="evidence" value="ECO:0007669"/>
    <property type="project" value="TreeGrafter"/>
</dbReference>
<evidence type="ECO:0000313" key="2">
    <source>
        <dbReference type="EMBL" id="NDY83811.1"/>
    </source>
</evidence>
<feature type="domain" description="Hda lid" evidence="1">
    <location>
        <begin position="161"/>
        <end position="225"/>
    </location>
</feature>
<dbReference type="PANTHER" id="PTHR30050">
    <property type="entry name" value="CHROMOSOMAL REPLICATION INITIATOR PROTEIN DNAA"/>
    <property type="match status" value="1"/>
</dbReference>
<dbReference type="InterPro" id="IPR017788">
    <property type="entry name" value="Hda"/>
</dbReference>
<dbReference type="AlphaFoldDB" id="A0A6B2R0G8"/>
<dbReference type="SUPFAM" id="SSF52540">
    <property type="entry name" value="P-loop containing nucleoside triphosphate hydrolases"/>
    <property type="match status" value="1"/>
</dbReference>